<evidence type="ECO:0000256" key="6">
    <source>
        <dbReference type="ARBA" id="ARBA00022970"/>
    </source>
</evidence>
<evidence type="ECO:0000256" key="12">
    <source>
        <dbReference type="ARBA" id="ARBA00034450"/>
    </source>
</evidence>
<feature type="transmembrane region" description="Helical" evidence="13">
    <location>
        <begin position="507"/>
        <end position="528"/>
    </location>
</feature>
<proteinExistence type="inferred from homology"/>
<reference evidence="15" key="1">
    <citation type="submission" date="2025-08" db="UniProtKB">
        <authorList>
            <consortium name="Ensembl"/>
        </authorList>
    </citation>
    <scope>IDENTIFICATION</scope>
</reference>
<dbReference type="Proteomes" id="UP000472277">
    <property type="component" value="Chromosome 3"/>
</dbReference>
<evidence type="ECO:0000313" key="16">
    <source>
        <dbReference type="Proteomes" id="UP000472277"/>
    </source>
</evidence>
<feature type="transmembrane region" description="Helical" evidence="13">
    <location>
        <begin position="476"/>
        <end position="501"/>
    </location>
</feature>
<keyword evidence="16" id="KW-1185">Reference proteome</keyword>
<evidence type="ECO:0000256" key="3">
    <source>
        <dbReference type="ARBA" id="ARBA00022448"/>
    </source>
</evidence>
<name>A0A673YY50_SALTR</name>
<evidence type="ECO:0000256" key="1">
    <source>
        <dbReference type="ARBA" id="ARBA00004651"/>
    </source>
</evidence>
<feature type="transmembrane region" description="Helical" evidence="13">
    <location>
        <begin position="334"/>
        <end position="353"/>
    </location>
</feature>
<feature type="transmembrane region" description="Helical" evidence="13">
    <location>
        <begin position="165"/>
        <end position="182"/>
    </location>
</feature>
<accession>A0A673YY50</accession>
<dbReference type="Gene3D" id="1.20.1740.10">
    <property type="entry name" value="Amino acid/polyamine transporter I"/>
    <property type="match status" value="2"/>
</dbReference>
<feature type="transmembrane region" description="Helical" evidence="13">
    <location>
        <begin position="63"/>
        <end position="83"/>
    </location>
</feature>
<dbReference type="Ensembl" id="ENSSTUT00000040805.1">
    <property type="protein sequence ID" value="ENSSTUP00000039030.1"/>
    <property type="gene ID" value="ENSSTUG00000016547.1"/>
</dbReference>
<evidence type="ECO:0000256" key="10">
    <source>
        <dbReference type="ARBA" id="ARBA00034422"/>
    </source>
</evidence>
<keyword evidence="9" id="KW-0325">Glycoprotein</keyword>
<feature type="transmembrane region" description="Helical" evidence="13">
    <location>
        <begin position="540"/>
        <end position="559"/>
    </location>
</feature>
<keyword evidence="7 13" id="KW-1133">Transmembrane helix</keyword>
<dbReference type="AlphaFoldDB" id="A0A673YY50"/>
<comment type="catalytic activity">
    <reaction evidence="10">
        <text>L-lysine(in) = L-lysine(out)</text>
        <dbReference type="Rhea" id="RHEA:70935"/>
        <dbReference type="ChEBI" id="CHEBI:32551"/>
    </reaction>
</comment>
<evidence type="ECO:0000313" key="15">
    <source>
        <dbReference type="Ensembl" id="ENSSTUP00000039030.1"/>
    </source>
</evidence>
<dbReference type="PIRSF" id="PIRSF006060">
    <property type="entry name" value="AA_transporter"/>
    <property type="match status" value="1"/>
</dbReference>
<dbReference type="InterPro" id="IPR029485">
    <property type="entry name" value="CAT_C"/>
</dbReference>
<dbReference type="GeneTree" id="ENSGT00940000154651"/>
<dbReference type="GO" id="GO:0061459">
    <property type="term" value="F:L-arginine transmembrane transporter activity"/>
    <property type="evidence" value="ECO:0007669"/>
    <property type="project" value="UniProtKB-ARBA"/>
</dbReference>
<comment type="similarity">
    <text evidence="2">Belongs to the amino acid-polyamine-organocation (APC) superfamily. Cationic amino acid transporter (CAT) (TC 2.A.3.3) family.</text>
</comment>
<gene>
    <name evidence="15" type="primary">SLC7A3</name>
    <name evidence="15" type="synonym">LOC115172432</name>
</gene>
<evidence type="ECO:0000256" key="13">
    <source>
        <dbReference type="SAM" id="Phobius"/>
    </source>
</evidence>
<evidence type="ECO:0000256" key="11">
    <source>
        <dbReference type="ARBA" id="ARBA00034423"/>
    </source>
</evidence>
<keyword evidence="5 13" id="KW-0812">Transmembrane</keyword>
<evidence type="ECO:0000256" key="5">
    <source>
        <dbReference type="ARBA" id="ARBA00022692"/>
    </source>
</evidence>
<evidence type="ECO:0000256" key="8">
    <source>
        <dbReference type="ARBA" id="ARBA00023136"/>
    </source>
</evidence>
<feature type="transmembrane region" description="Helical" evidence="13">
    <location>
        <begin position="571"/>
        <end position="587"/>
    </location>
</feature>
<feature type="transmembrane region" description="Helical" evidence="13">
    <location>
        <begin position="383"/>
        <end position="405"/>
    </location>
</feature>
<comment type="subcellular location">
    <subcellularLocation>
        <location evidence="1">Cell membrane</location>
        <topology evidence="1">Multi-pass membrane protein</topology>
    </subcellularLocation>
</comment>
<sequence length="624" mass="67996">MPCHTSFGKMLLRRRALDCKQEESHFARCLTTLDLIALGVGATLGAGVYVLAGEVAREKAGPAIVLCFLIAALSSVLAGLCYAEFGARVPKTGSAYMYSYVTVGEIWAFITGWNLILSYVIGTASVARAWSSTFDNLVEQKISDFFRASMSIKVPGKILAEYPDLFAFILILLLTGLLAFGVSESALVNKIFTGVNLVVLGFVIISGLVKGDRTNWNLTVEDFVNTTNITDPEIIKEKFGSGGFAPFGFSGVLSGAATCFYAFVGFDCIATTSEEAKNPMRSIPIGIVASLLICFFAYFGVSAALTLMMPYYLLNRESPLPEAFSYVHWDPARYIVAVGSLCALSTSLLGSMFPMPRVIYAMAEDGLLFRFLSKMNIKTKTPLLATIVSGIVAALMAFLFDLAALVDLMSIGTLLAYTLVAVCVLILRLVGASEKLVDGDEFDQEGEGETRPLRERFTLKMLLVPSCDVPNKTSGLIVYITTAVISVLFTLLCVVLAVWGAEVVSCHPLWVTICAILAFLSFLCVAIIWRQPPSRQALTFKVPLLPVLPLVSIFVNIYLMMQLDGPTWCRFAVWMTIGFLIYFGYGIRNSSEATPNRGKFETVLRSKSPIYLAEDDSEVEGMTP</sequence>
<feature type="transmembrane region" description="Helical" evidence="13">
    <location>
        <begin position="244"/>
        <end position="264"/>
    </location>
</feature>
<dbReference type="FunFam" id="1.20.1740.10:FF:000009">
    <property type="entry name" value="Low affinity cationic amino acid transporter 2"/>
    <property type="match status" value="1"/>
</dbReference>
<dbReference type="PANTHER" id="PTHR43243">
    <property type="entry name" value="INNER MEMBRANE TRANSPORTER YGJI-RELATED"/>
    <property type="match status" value="1"/>
</dbReference>
<feature type="transmembrane region" description="Helical" evidence="13">
    <location>
        <begin position="95"/>
        <end position="121"/>
    </location>
</feature>
<dbReference type="Pfam" id="PF13520">
    <property type="entry name" value="AA_permease_2"/>
    <property type="match status" value="1"/>
</dbReference>
<comment type="catalytic activity">
    <reaction evidence="12">
        <text>L-ornithine(in) = L-ornithine(out)</text>
        <dbReference type="Rhea" id="RHEA:71199"/>
        <dbReference type="ChEBI" id="CHEBI:46911"/>
    </reaction>
</comment>
<dbReference type="InterPro" id="IPR004755">
    <property type="entry name" value="Cat_AA_permease"/>
</dbReference>
<keyword evidence="4" id="KW-1003">Cell membrane</keyword>
<evidence type="ECO:0000256" key="4">
    <source>
        <dbReference type="ARBA" id="ARBA00022475"/>
    </source>
</evidence>
<dbReference type="FunFam" id="1.20.1740.10:FF:000024">
    <property type="entry name" value="High affinity cationic amino acid transporter 1"/>
    <property type="match status" value="1"/>
</dbReference>
<evidence type="ECO:0000259" key="14">
    <source>
        <dbReference type="Pfam" id="PF13906"/>
    </source>
</evidence>
<dbReference type="InterPro" id="IPR002293">
    <property type="entry name" value="AA/rel_permease1"/>
</dbReference>
<dbReference type="Pfam" id="PF13906">
    <property type="entry name" value="AA_permease_C"/>
    <property type="match status" value="1"/>
</dbReference>
<dbReference type="GO" id="GO:0005886">
    <property type="term" value="C:plasma membrane"/>
    <property type="evidence" value="ECO:0007669"/>
    <property type="project" value="UniProtKB-SubCell"/>
</dbReference>
<comment type="catalytic activity">
    <reaction evidence="11">
        <text>L-arginine(in) = L-arginine(out)</text>
        <dbReference type="Rhea" id="RHEA:32143"/>
        <dbReference type="ChEBI" id="CHEBI:32682"/>
    </reaction>
</comment>
<dbReference type="PANTHER" id="PTHR43243:SF20">
    <property type="entry name" value="CATIONIC AMINO ACID TRANSPORTER 3"/>
    <property type="match status" value="1"/>
</dbReference>
<feature type="transmembrane region" description="Helical" evidence="13">
    <location>
        <begin position="30"/>
        <end position="51"/>
    </location>
</feature>
<feature type="domain" description="Cationic amino acid transporter C-terminal" evidence="14">
    <location>
        <begin position="540"/>
        <end position="590"/>
    </location>
</feature>
<protein>
    <submittedName>
        <fullName evidence="15">Solute carrier family 7 member 3</fullName>
    </submittedName>
</protein>
<keyword evidence="3" id="KW-0813">Transport</keyword>
<feature type="transmembrane region" description="Helical" evidence="13">
    <location>
        <begin position="191"/>
        <end position="209"/>
    </location>
</feature>
<evidence type="ECO:0000256" key="7">
    <source>
        <dbReference type="ARBA" id="ARBA00022989"/>
    </source>
</evidence>
<keyword evidence="8 13" id="KW-0472">Membrane</keyword>
<evidence type="ECO:0000256" key="9">
    <source>
        <dbReference type="ARBA" id="ARBA00023180"/>
    </source>
</evidence>
<dbReference type="NCBIfam" id="TIGR00906">
    <property type="entry name" value="2A0303"/>
    <property type="match status" value="1"/>
</dbReference>
<reference evidence="15" key="2">
    <citation type="submission" date="2025-09" db="UniProtKB">
        <authorList>
            <consortium name="Ensembl"/>
        </authorList>
    </citation>
    <scope>IDENTIFICATION</scope>
</reference>
<keyword evidence="6" id="KW-0029">Amino-acid transport</keyword>
<feature type="transmembrane region" description="Helical" evidence="13">
    <location>
        <begin position="285"/>
        <end position="314"/>
    </location>
</feature>
<organism evidence="15 16">
    <name type="scientific">Salmo trutta</name>
    <name type="common">Brown trout</name>
    <dbReference type="NCBI Taxonomy" id="8032"/>
    <lineage>
        <taxon>Eukaryota</taxon>
        <taxon>Metazoa</taxon>
        <taxon>Chordata</taxon>
        <taxon>Craniata</taxon>
        <taxon>Vertebrata</taxon>
        <taxon>Euteleostomi</taxon>
        <taxon>Actinopterygii</taxon>
        <taxon>Neopterygii</taxon>
        <taxon>Teleostei</taxon>
        <taxon>Protacanthopterygii</taxon>
        <taxon>Salmoniformes</taxon>
        <taxon>Salmonidae</taxon>
        <taxon>Salmoninae</taxon>
        <taxon>Salmo</taxon>
    </lineage>
</organism>
<evidence type="ECO:0000256" key="2">
    <source>
        <dbReference type="ARBA" id="ARBA00008572"/>
    </source>
</evidence>
<feature type="transmembrane region" description="Helical" evidence="13">
    <location>
        <begin position="411"/>
        <end position="430"/>
    </location>
</feature>